<reference evidence="2" key="1">
    <citation type="submission" date="2020-08" db="EMBL/GenBank/DDBJ databases">
        <title>Complete genome sequence of Sphingobium barthaii strain KK22, a high-molecular-weight polycyclic aromatic hydrocarbon-degrading soil bacterium.</title>
        <authorList>
            <person name="Mori J.F."/>
            <person name="Kanaly R.A."/>
        </authorList>
    </citation>
    <scope>NUCLEOTIDE SEQUENCE [LARGE SCALE GENOMIC DNA]</scope>
    <source>
        <strain evidence="2">KK22</strain>
        <plasmid evidence="2">p1</plasmid>
    </source>
</reference>
<evidence type="ECO:0000313" key="1">
    <source>
        <dbReference type="EMBL" id="QOT74536.1"/>
    </source>
</evidence>
<dbReference type="RefSeq" id="WP_025549001.1">
    <property type="nucleotide sequence ID" value="NZ_BATN01000031.1"/>
</dbReference>
<gene>
    <name evidence="1" type="ORF">H5V43_21945</name>
</gene>
<keyword evidence="1" id="KW-0614">Plasmid</keyword>
<geneLocation type="plasmid" evidence="1 2">
    <name>p1</name>
</geneLocation>
<organism evidence="1 2">
    <name type="scientific">Sphingobium fuliginis (strain ATCC 27551)</name>
    <dbReference type="NCBI Taxonomy" id="336203"/>
    <lineage>
        <taxon>Bacteria</taxon>
        <taxon>Pseudomonadati</taxon>
        <taxon>Pseudomonadota</taxon>
        <taxon>Alphaproteobacteria</taxon>
        <taxon>Sphingomonadales</taxon>
        <taxon>Sphingomonadaceae</taxon>
        <taxon>Sphingobium</taxon>
    </lineage>
</organism>
<dbReference type="Proteomes" id="UP000593663">
    <property type="component" value="Plasmid p1"/>
</dbReference>
<dbReference type="KEGG" id="sbar:H5V43_21945"/>
<dbReference type="EMBL" id="CP060037">
    <property type="protein sequence ID" value="QOT74536.1"/>
    <property type="molecule type" value="Genomic_DNA"/>
</dbReference>
<protein>
    <submittedName>
        <fullName evidence="1">Uncharacterized protein</fullName>
    </submittedName>
</protein>
<evidence type="ECO:0000313" key="2">
    <source>
        <dbReference type="Proteomes" id="UP000593663"/>
    </source>
</evidence>
<accession>A0A7M2GP61</accession>
<proteinExistence type="predicted"/>
<sequence length="87" mass="9506">MSPSISVGGRVPYVARFTRLHFRLWGPYGITAYPTGFHDWPEHLSAPVWMPEARIITGAGAVKVPLGDCATLDDAIAACWSHFASLH</sequence>
<dbReference type="AlphaFoldDB" id="A0A7M2GP61"/>
<name>A0A7M2GP61_SPHSA</name>